<organism evidence="2 3">
    <name type="scientific">Pestalotiopsis fici (strain W106-1 / CGMCC3.15140)</name>
    <dbReference type="NCBI Taxonomy" id="1229662"/>
    <lineage>
        <taxon>Eukaryota</taxon>
        <taxon>Fungi</taxon>
        <taxon>Dikarya</taxon>
        <taxon>Ascomycota</taxon>
        <taxon>Pezizomycotina</taxon>
        <taxon>Sordariomycetes</taxon>
        <taxon>Xylariomycetidae</taxon>
        <taxon>Amphisphaeriales</taxon>
        <taxon>Sporocadaceae</taxon>
        <taxon>Pestalotiopsis</taxon>
    </lineage>
</organism>
<dbReference type="eggNOG" id="ENOG502RZBP">
    <property type="taxonomic scope" value="Eukaryota"/>
</dbReference>
<dbReference type="InParanoid" id="W3XCI6"/>
<gene>
    <name evidence="2" type="ORF">PFICI_05033</name>
</gene>
<keyword evidence="3" id="KW-1185">Reference proteome</keyword>
<evidence type="ECO:0000313" key="2">
    <source>
        <dbReference type="EMBL" id="ETS83157.1"/>
    </source>
</evidence>
<reference evidence="3" key="1">
    <citation type="journal article" date="2015" name="BMC Genomics">
        <title>Genomic and transcriptomic analysis of the endophytic fungus Pestalotiopsis fici reveals its lifestyle and high potential for synthesis of natural products.</title>
        <authorList>
            <person name="Wang X."/>
            <person name="Zhang X."/>
            <person name="Liu L."/>
            <person name="Xiang M."/>
            <person name="Wang W."/>
            <person name="Sun X."/>
            <person name="Che Y."/>
            <person name="Guo L."/>
            <person name="Liu G."/>
            <person name="Guo L."/>
            <person name="Wang C."/>
            <person name="Yin W.B."/>
            <person name="Stadler M."/>
            <person name="Zhang X."/>
            <person name="Liu X."/>
        </authorList>
    </citation>
    <scope>NUCLEOTIDE SEQUENCE [LARGE SCALE GENOMIC DNA]</scope>
    <source>
        <strain evidence="3">W106-1 / CGMCC3.15140</strain>
    </source>
</reference>
<dbReference type="AlphaFoldDB" id="W3XCI6"/>
<evidence type="ECO:0000313" key="3">
    <source>
        <dbReference type="Proteomes" id="UP000030651"/>
    </source>
</evidence>
<dbReference type="OrthoDB" id="5409186at2759"/>
<dbReference type="GeneID" id="19270046"/>
<dbReference type="KEGG" id="pfy:PFICI_05033"/>
<accession>W3XCI6</accession>
<sequence>MLFSAIAFAALAGQAVVAEGVKKPYKPQMAKMSVKDVLMGRQAGAGYYPDSTACGTGDTCAEACGAGYEQCYSTDDLIHCYDLANAQTCCPNSSGDSCNAGYYCTADSVGETYCCPEGTSTDDCAASYGVTGGLQSMSVVATSTYTATLTSTTTVASTSSALSEAAVTTMTTASAASTTGECTTYTSEIIYTETDPTGGCTTYTSAVVHTMHSASATVGSNTTAIATTGLLPTSTTTGIPVQAGASALQVSGVVAAAVAALIPLLI</sequence>
<feature type="chain" id="PRO_5004834932" description="Prp 4 CRoW domain-containing protein" evidence="1">
    <location>
        <begin position="19"/>
        <end position="266"/>
    </location>
</feature>
<evidence type="ECO:0008006" key="4">
    <source>
        <dbReference type="Google" id="ProtNLM"/>
    </source>
</evidence>
<dbReference type="OMA" id="DPKECAK"/>
<proteinExistence type="predicted"/>
<name>W3XCI6_PESFW</name>
<feature type="signal peptide" evidence="1">
    <location>
        <begin position="1"/>
        <end position="18"/>
    </location>
</feature>
<protein>
    <recommendedName>
        <fullName evidence="4">Prp 4 CRoW domain-containing protein</fullName>
    </recommendedName>
</protein>
<keyword evidence="1" id="KW-0732">Signal</keyword>
<dbReference type="RefSeq" id="XP_007831805.1">
    <property type="nucleotide sequence ID" value="XM_007833614.1"/>
</dbReference>
<dbReference type="Proteomes" id="UP000030651">
    <property type="component" value="Unassembled WGS sequence"/>
</dbReference>
<dbReference type="HOGENOM" id="CLU_078841_0_0_1"/>
<dbReference type="EMBL" id="KI912111">
    <property type="protein sequence ID" value="ETS83157.1"/>
    <property type="molecule type" value="Genomic_DNA"/>
</dbReference>
<evidence type="ECO:0000256" key="1">
    <source>
        <dbReference type="SAM" id="SignalP"/>
    </source>
</evidence>